<keyword evidence="4" id="KW-1185">Reference proteome</keyword>
<proteinExistence type="inferred from homology"/>
<gene>
    <name evidence="3" type="ORF">BN1708_001585</name>
    <name evidence="2" type="ORF">BN1723_011053</name>
</gene>
<organism evidence="3 4">
    <name type="scientific">Verticillium longisporum</name>
    <name type="common">Verticillium dahliae var. longisporum</name>
    <dbReference type="NCBI Taxonomy" id="100787"/>
    <lineage>
        <taxon>Eukaryota</taxon>
        <taxon>Fungi</taxon>
        <taxon>Dikarya</taxon>
        <taxon>Ascomycota</taxon>
        <taxon>Pezizomycotina</taxon>
        <taxon>Sordariomycetes</taxon>
        <taxon>Hypocreomycetidae</taxon>
        <taxon>Glomerellales</taxon>
        <taxon>Plectosphaerellaceae</taxon>
        <taxon>Verticillium</taxon>
    </lineage>
</organism>
<dbReference type="EMBL" id="CVQI01007224">
    <property type="protein sequence ID" value="CRK16690.1"/>
    <property type="molecule type" value="Genomic_DNA"/>
</dbReference>
<sequence length="448" mass="47608">MRLRQCPLANSQIGIRCSSSCRLKVQVRTRLLTLHVHSLRGQIVFTATAMRSSLQSLLAGSALWASAGAVTLFAADSGGNVTTLSLTGCTNNYTLSITSKTTDCEVNPSWLTLDGPNRVLYCYDRGAGSSVSGSLNSFSIGEDGLLSRIARVSAPLSGVAGEILTTSTGARGYISASYNRSAAAVFALGDDGALPGTGPVQVINPTLEKTGPVTLRQDRSYLHHVIIDPTNEYVLIPDLGGDRVRVYTYDPVTVAPIAEVAGLTAPPGSGPRHGFFRKARNGKTFFFFNGELDQKVYSYSVEYTAAGLVFTHVFDAPAIDAALPATRAPTSEIALSPDGRFLTVSNREKSFRDSPILGSGPSDTLSTFSIKEDGTLKLVQLAPSGGWSPRQFSFNKAGTLVAVGHQNNRTVTIWKRDVRSGKIVLEEDGGKVGEVVLTGAVVATIWDE</sequence>
<dbReference type="Pfam" id="PF10282">
    <property type="entry name" value="Lactonase"/>
    <property type="match status" value="1"/>
</dbReference>
<comment type="similarity">
    <text evidence="1">Belongs to the cycloisomerase 2 family.</text>
</comment>
<dbReference type="AlphaFoldDB" id="A0A0G4MYS3"/>
<dbReference type="Proteomes" id="UP000045706">
    <property type="component" value="Unassembled WGS sequence"/>
</dbReference>
<evidence type="ECO:0000313" key="5">
    <source>
        <dbReference type="Proteomes" id="UP000045706"/>
    </source>
</evidence>
<dbReference type="Gene3D" id="2.130.10.10">
    <property type="entry name" value="YVTN repeat-like/Quinoprotein amine dehydrogenase"/>
    <property type="match status" value="1"/>
</dbReference>
<evidence type="ECO:0000256" key="1">
    <source>
        <dbReference type="ARBA" id="ARBA00005564"/>
    </source>
</evidence>
<dbReference type="GO" id="GO:0017057">
    <property type="term" value="F:6-phosphogluconolactonase activity"/>
    <property type="evidence" value="ECO:0007669"/>
    <property type="project" value="TreeGrafter"/>
</dbReference>
<dbReference type="SUPFAM" id="SSF50974">
    <property type="entry name" value="Nitrous oxide reductase, N-terminal domain"/>
    <property type="match status" value="1"/>
</dbReference>
<evidence type="ECO:0000313" key="4">
    <source>
        <dbReference type="Proteomes" id="UP000044602"/>
    </source>
</evidence>
<dbReference type="PANTHER" id="PTHR30344">
    <property type="entry name" value="6-PHOSPHOGLUCONOLACTONASE-RELATED"/>
    <property type="match status" value="1"/>
</dbReference>
<dbReference type="InterPro" id="IPR011045">
    <property type="entry name" value="N2O_reductase_N"/>
</dbReference>
<protein>
    <submittedName>
        <fullName evidence="3">Uncharacterized protein</fullName>
    </submittedName>
</protein>
<dbReference type="InterPro" id="IPR050282">
    <property type="entry name" value="Cycloisomerase_2"/>
</dbReference>
<accession>A0A0G4MYS3</accession>
<name>A0A0G4MYS3_VERLO</name>
<dbReference type="STRING" id="100787.A0A0G4MYS3"/>
<dbReference type="Proteomes" id="UP000044602">
    <property type="component" value="Unassembled WGS sequence"/>
</dbReference>
<dbReference type="EMBL" id="CVQH01025860">
    <property type="protein sequence ID" value="CRK39343.1"/>
    <property type="molecule type" value="Genomic_DNA"/>
</dbReference>
<evidence type="ECO:0000313" key="3">
    <source>
        <dbReference type="EMBL" id="CRK39343.1"/>
    </source>
</evidence>
<reference evidence="4 5" key="1">
    <citation type="submission" date="2015-05" db="EMBL/GenBank/DDBJ databases">
        <authorList>
            <person name="Fogelqvist Johan"/>
        </authorList>
    </citation>
    <scope>NUCLEOTIDE SEQUENCE [LARGE SCALE GENOMIC DNA]</scope>
    <source>
        <strain evidence="3">VL1</strain>
        <strain evidence="2">VL2</strain>
    </source>
</reference>
<evidence type="ECO:0000313" key="2">
    <source>
        <dbReference type="EMBL" id="CRK16690.1"/>
    </source>
</evidence>
<dbReference type="PANTHER" id="PTHR30344:SF1">
    <property type="entry name" value="6-PHOSPHOGLUCONOLACTONASE"/>
    <property type="match status" value="1"/>
</dbReference>
<dbReference type="InterPro" id="IPR019405">
    <property type="entry name" value="Lactonase_7-beta_prop"/>
</dbReference>
<dbReference type="InterPro" id="IPR015943">
    <property type="entry name" value="WD40/YVTN_repeat-like_dom_sf"/>
</dbReference>